<dbReference type="Proteomes" id="UP001596137">
    <property type="component" value="Unassembled WGS sequence"/>
</dbReference>
<reference evidence="2" key="1">
    <citation type="journal article" date="2019" name="Int. J. Syst. Evol. Microbiol.">
        <title>The Global Catalogue of Microorganisms (GCM) 10K type strain sequencing project: providing services to taxonomists for standard genome sequencing and annotation.</title>
        <authorList>
            <consortium name="The Broad Institute Genomics Platform"/>
            <consortium name="The Broad Institute Genome Sequencing Center for Infectious Disease"/>
            <person name="Wu L."/>
            <person name="Ma J."/>
        </authorList>
    </citation>
    <scope>NUCLEOTIDE SEQUENCE [LARGE SCALE GENOMIC DNA]</scope>
    <source>
        <strain evidence="2">JCM 30346</strain>
    </source>
</reference>
<dbReference type="PIRSF" id="PIRSF016498">
    <property type="entry name" value="UCP016498"/>
    <property type="match status" value="1"/>
</dbReference>
<keyword evidence="2" id="KW-1185">Reference proteome</keyword>
<dbReference type="RefSeq" id="WP_380753313.1">
    <property type="nucleotide sequence ID" value="NZ_JBHSRF010000019.1"/>
</dbReference>
<evidence type="ECO:0000313" key="1">
    <source>
        <dbReference type="EMBL" id="MFC6082695.1"/>
    </source>
</evidence>
<organism evidence="1 2">
    <name type="scientific">Sphaerisporangium aureirubrum</name>
    <dbReference type="NCBI Taxonomy" id="1544736"/>
    <lineage>
        <taxon>Bacteria</taxon>
        <taxon>Bacillati</taxon>
        <taxon>Actinomycetota</taxon>
        <taxon>Actinomycetes</taxon>
        <taxon>Streptosporangiales</taxon>
        <taxon>Streptosporangiaceae</taxon>
        <taxon>Sphaerisporangium</taxon>
    </lineage>
</organism>
<evidence type="ECO:0000313" key="2">
    <source>
        <dbReference type="Proteomes" id="UP001596137"/>
    </source>
</evidence>
<dbReference type="InterPro" id="IPR018699">
    <property type="entry name" value="DUF2203"/>
</dbReference>
<protein>
    <submittedName>
        <fullName evidence="1">DUF2203 domain-containing protein</fullName>
    </submittedName>
</protein>
<name>A0ABW1NH25_9ACTN</name>
<sequence length="122" mass="13888">MDGIFTIEEARRLMPQVRRLVAEVVTLRADLAELSHDLRSSTRSTLGGLPEAKAMESRIAEILSWFDEQQIEIKGIAPVLIDFPATLDNTSIRLCWLEGEPTLTWYHRTDLGFAARRRLPEP</sequence>
<comment type="caution">
    <text evidence="1">The sequence shown here is derived from an EMBL/GenBank/DDBJ whole genome shotgun (WGS) entry which is preliminary data.</text>
</comment>
<accession>A0ABW1NH25</accession>
<dbReference type="Pfam" id="PF09969">
    <property type="entry name" value="DUF2203"/>
    <property type="match status" value="1"/>
</dbReference>
<gene>
    <name evidence="1" type="ORF">ACFP1K_16115</name>
</gene>
<dbReference type="EMBL" id="JBHSRF010000019">
    <property type="protein sequence ID" value="MFC6082695.1"/>
    <property type="molecule type" value="Genomic_DNA"/>
</dbReference>
<proteinExistence type="predicted"/>